<dbReference type="AlphaFoldDB" id="A0A699SRG8"/>
<reference evidence="1" key="1">
    <citation type="journal article" date="2019" name="Sci. Rep.">
        <title>Draft genome of Tanacetum cinerariifolium, the natural source of mosquito coil.</title>
        <authorList>
            <person name="Yamashiro T."/>
            <person name="Shiraishi A."/>
            <person name="Satake H."/>
            <person name="Nakayama K."/>
        </authorList>
    </citation>
    <scope>NUCLEOTIDE SEQUENCE</scope>
</reference>
<evidence type="ECO:0000313" key="1">
    <source>
        <dbReference type="EMBL" id="GFC99305.1"/>
    </source>
</evidence>
<name>A0A699SRG8_TANCI</name>
<gene>
    <name evidence="1" type="ORF">Tci_871275</name>
</gene>
<feature type="non-terminal residue" evidence="1">
    <location>
        <position position="94"/>
    </location>
</feature>
<proteinExistence type="predicted"/>
<organism evidence="1">
    <name type="scientific">Tanacetum cinerariifolium</name>
    <name type="common">Dalmatian daisy</name>
    <name type="synonym">Chrysanthemum cinerariifolium</name>
    <dbReference type="NCBI Taxonomy" id="118510"/>
    <lineage>
        <taxon>Eukaryota</taxon>
        <taxon>Viridiplantae</taxon>
        <taxon>Streptophyta</taxon>
        <taxon>Embryophyta</taxon>
        <taxon>Tracheophyta</taxon>
        <taxon>Spermatophyta</taxon>
        <taxon>Magnoliopsida</taxon>
        <taxon>eudicotyledons</taxon>
        <taxon>Gunneridae</taxon>
        <taxon>Pentapetalae</taxon>
        <taxon>asterids</taxon>
        <taxon>campanulids</taxon>
        <taxon>Asterales</taxon>
        <taxon>Asteraceae</taxon>
        <taxon>Asteroideae</taxon>
        <taxon>Anthemideae</taxon>
        <taxon>Anthemidinae</taxon>
        <taxon>Tanacetum</taxon>
    </lineage>
</organism>
<comment type="caution">
    <text evidence="1">The sequence shown here is derived from an EMBL/GenBank/DDBJ whole genome shotgun (WGS) entry which is preliminary data.</text>
</comment>
<accession>A0A699SRG8</accession>
<protein>
    <submittedName>
        <fullName evidence="1">Uncharacterized protein</fullName>
    </submittedName>
</protein>
<sequence length="94" mass="10203">MVKLTPGYISLGLVKNSVSPTPYVPPSKKDYEILFQLLFDEYFNPPPRVVSLDSTAIAAPRAVDLACLPSSTTIDQYVPSASTSPTTQEIQSQV</sequence>
<dbReference type="EMBL" id="BKCJ011177579">
    <property type="protein sequence ID" value="GFC99305.1"/>
    <property type="molecule type" value="Genomic_DNA"/>
</dbReference>